<dbReference type="SUPFAM" id="SSF50156">
    <property type="entry name" value="PDZ domain-like"/>
    <property type="match status" value="1"/>
</dbReference>
<dbReference type="InterPro" id="IPR001478">
    <property type="entry name" value="PDZ"/>
</dbReference>
<evidence type="ECO:0000313" key="8">
    <source>
        <dbReference type="Proteomes" id="UP000252915"/>
    </source>
</evidence>
<evidence type="ECO:0000256" key="5">
    <source>
        <dbReference type="RuleBase" id="RU004404"/>
    </source>
</evidence>
<feature type="domain" description="PDZ" evidence="6">
    <location>
        <begin position="209"/>
        <end position="282"/>
    </location>
</feature>
<reference evidence="7 8" key="1">
    <citation type="journal article" date="2018" name="Microbiome">
        <title>Fine metagenomic profile of the Mediterranean stratified and mixed water columns revealed by assembly and recruitment.</title>
        <authorList>
            <person name="Haro-Moreno J.M."/>
            <person name="Lopez-Perez M."/>
            <person name="De La Torre J.R."/>
            <person name="Picazo A."/>
            <person name="Camacho A."/>
            <person name="Rodriguez-Valera F."/>
        </authorList>
    </citation>
    <scope>NUCLEOTIDE SEQUENCE [LARGE SCALE GENOMIC DNA]</scope>
    <source>
        <strain evidence="7">MED-G78</strain>
    </source>
</reference>
<evidence type="ECO:0000256" key="4">
    <source>
        <dbReference type="ARBA" id="ARBA00022825"/>
    </source>
</evidence>
<dbReference type="Gene3D" id="3.90.226.10">
    <property type="entry name" value="2-enoyl-CoA Hydratase, Chain A, domain 1"/>
    <property type="match status" value="1"/>
</dbReference>
<organism evidence="7 8">
    <name type="scientific">SAR86 cluster bacterium</name>
    <dbReference type="NCBI Taxonomy" id="2030880"/>
    <lineage>
        <taxon>Bacteria</taxon>
        <taxon>Pseudomonadati</taxon>
        <taxon>Pseudomonadota</taxon>
        <taxon>Gammaproteobacteria</taxon>
        <taxon>SAR86 cluster</taxon>
    </lineage>
</organism>
<dbReference type="Pfam" id="PF11818">
    <property type="entry name" value="DUF3340"/>
    <property type="match status" value="1"/>
</dbReference>
<keyword evidence="4 5" id="KW-0720">Serine protease</keyword>
<dbReference type="Proteomes" id="UP000252915">
    <property type="component" value="Unassembled WGS sequence"/>
</dbReference>
<dbReference type="GO" id="GO:0007165">
    <property type="term" value="P:signal transduction"/>
    <property type="evidence" value="ECO:0007669"/>
    <property type="project" value="TreeGrafter"/>
</dbReference>
<dbReference type="SMART" id="SM00228">
    <property type="entry name" value="PDZ"/>
    <property type="match status" value="1"/>
</dbReference>
<comment type="caution">
    <text evidence="7">The sequence shown here is derived from an EMBL/GenBank/DDBJ whole genome shotgun (WGS) entry which is preliminary data.</text>
</comment>
<dbReference type="PROSITE" id="PS50106">
    <property type="entry name" value="PDZ"/>
    <property type="match status" value="1"/>
</dbReference>
<dbReference type="InterPro" id="IPR040573">
    <property type="entry name" value="TSP_N"/>
</dbReference>
<dbReference type="Gene3D" id="2.30.42.10">
    <property type="match status" value="1"/>
</dbReference>
<dbReference type="GO" id="GO:0006508">
    <property type="term" value="P:proteolysis"/>
    <property type="evidence" value="ECO:0007669"/>
    <property type="project" value="UniProtKB-KW"/>
</dbReference>
<dbReference type="FunFam" id="3.90.226.10:FF:000090">
    <property type="entry name" value="Tail-specific protease"/>
    <property type="match status" value="1"/>
</dbReference>
<dbReference type="PANTHER" id="PTHR32060:SF22">
    <property type="entry name" value="CARBOXYL-TERMINAL-PROCESSING PEPTIDASE 3, CHLOROPLASTIC"/>
    <property type="match status" value="1"/>
</dbReference>
<dbReference type="InterPro" id="IPR029045">
    <property type="entry name" value="ClpP/crotonase-like_dom_sf"/>
</dbReference>
<evidence type="ECO:0000256" key="3">
    <source>
        <dbReference type="ARBA" id="ARBA00022801"/>
    </source>
</evidence>
<dbReference type="GO" id="GO:0030288">
    <property type="term" value="C:outer membrane-bounded periplasmic space"/>
    <property type="evidence" value="ECO:0007669"/>
    <property type="project" value="TreeGrafter"/>
</dbReference>
<dbReference type="InterPro" id="IPR036034">
    <property type="entry name" value="PDZ_sf"/>
</dbReference>
<dbReference type="Pfam" id="PF17804">
    <property type="entry name" value="TSP_NTD"/>
    <property type="match status" value="1"/>
</dbReference>
<dbReference type="CDD" id="cd07560">
    <property type="entry name" value="Peptidase_S41_CPP"/>
    <property type="match status" value="1"/>
</dbReference>
<protein>
    <submittedName>
        <fullName evidence="7">Peptidase</fullName>
    </submittedName>
</protein>
<name>A0A368C5L3_9GAMM</name>
<dbReference type="InterPro" id="IPR020992">
    <property type="entry name" value="Tail_Prtase_C"/>
</dbReference>
<gene>
    <name evidence="7" type="ORF">DBW92_03370</name>
</gene>
<dbReference type="InterPro" id="IPR005151">
    <property type="entry name" value="Tail-specific_protease"/>
</dbReference>
<dbReference type="AlphaFoldDB" id="A0A368C5L3"/>
<evidence type="ECO:0000259" key="6">
    <source>
        <dbReference type="PROSITE" id="PS50106"/>
    </source>
</evidence>
<comment type="similarity">
    <text evidence="1 5">Belongs to the peptidase S41A family.</text>
</comment>
<evidence type="ECO:0000313" key="7">
    <source>
        <dbReference type="EMBL" id="RCL44394.1"/>
    </source>
</evidence>
<evidence type="ECO:0000256" key="1">
    <source>
        <dbReference type="ARBA" id="ARBA00009179"/>
    </source>
</evidence>
<keyword evidence="2 5" id="KW-0645">Protease</keyword>
<dbReference type="GO" id="GO:0008236">
    <property type="term" value="F:serine-type peptidase activity"/>
    <property type="evidence" value="ECO:0007669"/>
    <property type="project" value="UniProtKB-KW"/>
</dbReference>
<dbReference type="Pfam" id="PF00595">
    <property type="entry name" value="PDZ"/>
    <property type="match status" value="1"/>
</dbReference>
<evidence type="ECO:0000256" key="2">
    <source>
        <dbReference type="ARBA" id="ARBA00022670"/>
    </source>
</evidence>
<keyword evidence="3 5" id="KW-0378">Hydrolase</keyword>
<dbReference type="SMART" id="SM00245">
    <property type="entry name" value="TSPc"/>
    <property type="match status" value="1"/>
</dbReference>
<dbReference type="Pfam" id="PF03572">
    <property type="entry name" value="Peptidase_S41"/>
    <property type="match status" value="1"/>
</dbReference>
<sequence length="669" mass="77144">MHASNIAFVPDDKKIALSEEIFNKLSKEHYVQELSNDFNHKYIEHLIDELDGNKRYFTKYEVNRFLSSAKIFNSSKNAFDIKAAYKIINLYFNRLIDFSEYQLTLLEQKEFTFSKEDYLDIFPDDNEWKPSKLALKDVWMQVTKNDMLTAQLADEVEEDFIDNIKKRYSNRIRRVNQRKDEDIFSIAMRSLTSQFDPHSTYFSPRSAEDFELNMSLKLEGIGALLTTEDDYAKIVSLVPGGPAEKSSRINPEDKITRIKQEDSDEFIDVIGWRVDEVVDLIRGKSGTSLDIEFIPYDSEDNSNRKIVNLIREEIKLEDRAAKSTIHSINILNEEYKIGIIDLPNFYIDFDAYRDRDPDYKSSSNDVKKILKEFNKKSVDAVIIDLRGNSGGALLEANRLTGLFVSSGATVQVKQNSGKIGSWGDYYARQAWKKPVAVLVDRYSASASEIFAGAIQDYQRGLVIGHRTFGKGTVQAVDQLSSGQIKITESMFYRVTGESTQNKGIIPDIELPATWDIESTGESSLHLSLPWDTIPPVRYRKFNIDEDILLAVKNAHKNRLKEDPNLTYLQNLRQRYDVVSNKKELSLNLVNRKEEKQERKDWLLSVENERRENNGLDTFDAYADLEEFNKDKDDSDIDIDVENDYLLQETANIIADYIYLNNKLLISKLN</sequence>
<proteinExistence type="inferred from homology"/>
<accession>A0A368C5L3</accession>
<dbReference type="NCBIfam" id="TIGR00225">
    <property type="entry name" value="prc"/>
    <property type="match status" value="1"/>
</dbReference>
<dbReference type="SUPFAM" id="SSF52096">
    <property type="entry name" value="ClpP/crotonase"/>
    <property type="match status" value="1"/>
</dbReference>
<dbReference type="PANTHER" id="PTHR32060">
    <property type="entry name" value="TAIL-SPECIFIC PROTEASE"/>
    <property type="match status" value="1"/>
</dbReference>
<dbReference type="GO" id="GO:0004175">
    <property type="term" value="F:endopeptidase activity"/>
    <property type="evidence" value="ECO:0007669"/>
    <property type="project" value="TreeGrafter"/>
</dbReference>
<dbReference type="InterPro" id="IPR004447">
    <property type="entry name" value="Peptidase_S41A"/>
</dbReference>
<dbReference type="EMBL" id="QOPI01000017">
    <property type="protein sequence ID" value="RCL44394.1"/>
    <property type="molecule type" value="Genomic_DNA"/>
</dbReference>